<keyword evidence="3" id="KW-1185">Reference proteome</keyword>
<feature type="region of interest" description="Disordered" evidence="1">
    <location>
        <begin position="1"/>
        <end position="37"/>
    </location>
</feature>
<sequence length="322" mass="34565">MGDATVRLGTGQKIRTGSRTGTRLHEPPPSPNCIRSESHFESNTAGAYDTIRVYVPYCGVGRYAPGVTKKPKRDVQQIDTKKHETKRDVQGTSDDTEDEHLGKMRYQTRRDDAMPAPDHPSRAAGNATTPHSTLPNTASRSPHGGCWAGGRPPMRRETGRAGGPVVPNSGAMEWDGLVWDGMAPGQHNTTQRSAAQRSAPGGGSTEQSPREAGEASDRTHPAGGEGEQTSTLFAGRTPVLPRTKGGRGGSSAAQRNGREGNGGGINDSKETQRPTRCNHRTKAEAQKAMCFRHKGRCGHQKRCSIRGREAVRCGTIEQGKTE</sequence>
<evidence type="ECO:0000256" key="1">
    <source>
        <dbReference type="SAM" id="MobiDB-lite"/>
    </source>
</evidence>
<feature type="compositionally biased region" description="Polar residues" evidence="1">
    <location>
        <begin position="126"/>
        <end position="140"/>
    </location>
</feature>
<reference evidence="2 3" key="1">
    <citation type="submission" date="2019-01" db="EMBL/GenBank/DDBJ databases">
        <authorList>
            <person name="Ferrante I. M."/>
        </authorList>
    </citation>
    <scope>NUCLEOTIDE SEQUENCE [LARGE SCALE GENOMIC DNA]</scope>
    <source>
        <strain evidence="2 3">B856</strain>
    </source>
</reference>
<protein>
    <submittedName>
        <fullName evidence="2">Uncharacterized protein</fullName>
    </submittedName>
</protein>
<evidence type="ECO:0000313" key="2">
    <source>
        <dbReference type="EMBL" id="VEU39617.1"/>
    </source>
</evidence>
<feature type="compositionally biased region" description="Basic and acidic residues" evidence="1">
    <location>
        <begin position="208"/>
        <end position="220"/>
    </location>
</feature>
<gene>
    <name evidence="2" type="ORF">PSNMU_V1.4_AUG-EV-PASAV3_0063440</name>
</gene>
<dbReference type="AlphaFoldDB" id="A0A448ZC54"/>
<feature type="compositionally biased region" description="Basic and acidic residues" evidence="1">
    <location>
        <begin position="73"/>
        <end position="89"/>
    </location>
</feature>
<feature type="compositionally biased region" description="Polar residues" evidence="1">
    <location>
        <begin position="186"/>
        <end position="196"/>
    </location>
</feature>
<name>A0A448ZC54_9STRA</name>
<dbReference type="Proteomes" id="UP000291116">
    <property type="component" value="Unassembled WGS sequence"/>
</dbReference>
<organism evidence="2 3">
    <name type="scientific">Pseudo-nitzschia multistriata</name>
    <dbReference type="NCBI Taxonomy" id="183589"/>
    <lineage>
        <taxon>Eukaryota</taxon>
        <taxon>Sar</taxon>
        <taxon>Stramenopiles</taxon>
        <taxon>Ochrophyta</taxon>
        <taxon>Bacillariophyta</taxon>
        <taxon>Bacillariophyceae</taxon>
        <taxon>Bacillariophycidae</taxon>
        <taxon>Bacillariales</taxon>
        <taxon>Bacillariaceae</taxon>
        <taxon>Pseudo-nitzschia</taxon>
    </lineage>
</organism>
<feature type="region of interest" description="Disordered" evidence="1">
    <location>
        <begin position="62"/>
        <end position="283"/>
    </location>
</feature>
<dbReference type="EMBL" id="CAACVS010000226">
    <property type="protein sequence ID" value="VEU39617.1"/>
    <property type="molecule type" value="Genomic_DNA"/>
</dbReference>
<accession>A0A448ZC54</accession>
<proteinExistence type="predicted"/>
<evidence type="ECO:0000313" key="3">
    <source>
        <dbReference type="Proteomes" id="UP000291116"/>
    </source>
</evidence>